<evidence type="ECO:0000313" key="2">
    <source>
        <dbReference type="Proteomes" id="UP001172386"/>
    </source>
</evidence>
<accession>A0ACC2ZWF1</accession>
<reference evidence="1" key="1">
    <citation type="submission" date="2022-10" db="EMBL/GenBank/DDBJ databases">
        <title>Culturing micro-colonial fungi from biological soil crusts in the Mojave desert and describing Neophaeococcomyces mojavensis, and introducing the new genera and species Taxawa tesnikishii.</title>
        <authorList>
            <person name="Kurbessoian T."/>
            <person name="Stajich J.E."/>
        </authorList>
    </citation>
    <scope>NUCLEOTIDE SEQUENCE</scope>
    <source>
        <strain evidence="1">JES_112</strain>
    </source>
</reference>
<organism evidence="1 2">
    <name type="scientific">Neophaeococcomyces mojaviensis</name>
    <dbReference type="NCBI Taxonomy" id="3383035"/>
    <lineage>
        <taxon>Eukaryota</taxon>
        <taxon>Fungi</taxon>
        <taxon>Dikarya</taxon>
        <taxon>Ascomycota</taxon>
        <taxon>Pezizomycotina</taxon>
        <taxon>Eurotiomycetes</taxon>
        <taxon>Chaetothyriomycetidae</taxon>
        <taxon>Chaetothyriales</taxon>
        <taxon>Chaetothyriales incertae sedis</taxon>
        <taxon>Neophaeococcomyces</taxon>
    </lineage>
</organism>
<evidence type="ECO:0000313" key="1">
    <source>
        <dbReference type="EMBL" id="KAJ9652013.1"/>
    </source>
</evidence>
<dbReference type="EMBL" id="JAPDRQ010000223">
    <property type="protein sequence ID" value="KAJ9652013.1"/>
    <property type="molecule type" value="Genomic_DNA"/>
</dbReference>
<dbReference type="Proteomes" id="UP001172386">
    <property type="component" value="Unassembled WGS sequence"/>
</dbReference>
<sequence>MAGHGYATGDRDPSRPVYTPSLDSDEELPQISNLSLADRNYRLFLFKKDGRSWVNASHRESLLPETEIKARARRPRKDKHSVDYQLDKMSPPRRNAIDDLVDEINRNDPHGDEWEVMAIDNENPEVTKRQGEVVTFSVILARGSHSRTAVTQDRRKSFASPQQEYPAPKRRNSKRYNRSPAQEPVIQERSPPERIILERSPRQREPRERETNQSFRRSQAIFVDDPFGSADLFSPDGKPVNPQGSAPYANGGLPPHIPLEEPIGAKPQNQQKEKTKKKTKKSTQDDGIVDVDALLSGAGDLLGAELLTHHSDVELDSPIEILESDTKRGRKRNDSGWGEKWTFTDKTPKQPNPQPKSKSQPRRPSIHIPKDREYRAQPIEVTPATATRRRPTSYYATTGSHQGSAAAASVYSDVSVLEAEYEDYSSSASSGYEQPIEYRSPQQTYKSPDGRYQRATRDHRRGPPSPQQVRYEPAPEPYTRRPRAERFVSDGAVQRYYNPVTTTSTRPPLVMHNSAPRFTPQTPIQTPLYPPESGMLIYPSELNQPQQPPMRRRDSIQAQEAQMYMHDERDRDREIELLQRERDVARREAELHQEIARRASTREGQKKSKYSYEPRSSRRYTDAYHG</sequence>
<name>A0ACC2ZWF1_9EURO</name>
<protein>
    <submittedName>
        <fullName evidence="1">Uncharacterized protein</fullName>
    </submittedName>
</protein>
<comment type="caution">
    <text evidence="1">The sequence shown here is derived from an EMBL/GenBank/DDBJ whole genome shotgun (WGS) entry which is preliminary data.</text>
</comment>
<proteinExistence type="predicted"/>
<keyword evidence="2" id="KW-1185">Reference proteome</keyword>
<gene>
    <name evidence="1" type="ORF">H2198_008755</name>
</gene>